<dbReference type="SUPFAM" id="SSF46626">
    <property type="entry name" value="Cytochrome c"/>
    <property type="match status" value="2"/>
</dbReference>
<evidence type="ECO:0000256" key="10">
    <source>
        <dbReference type="ARBA" id="ARBA00023004"/>
    </source>
</evidence>
<dbReference type="EMBL" id="JACHFE010000007">
    <property type="protein sequence ID" value="MBB5322192.1"/>
    <property type="molecule type" value="Genomic_DNA"/>
</dbReference>
<comment type="function">
    <text evidence="11">Involved in methylamine metabolism. Essential for the maturation of the beta subunit of MADH, presumably via a step in the biosynthesis of tryptophan tryptophylquinone (TTQ), the cofactor of MADH.</text>
</comment>
<feature type="binding site" description="covalent" evidence="13">
    <location>
        <position position="246"/>
    </location>
    <ligand>
        <name>heme c</name>
        <dbReference type="ChEBI" id="CHEBI:61717"/>
        <label>2</label>
    </ligand>
</feature>
<keyword evidence="10 14" id="KW-0408">Iron</keyword>
<dbReference type="Pfam" id="PF03150">
    <property type="entry name" value="CCP_MauG"/>
    <property type="match status" value="1"/>
</dbReference>
<protein>
    <recommendedName>
        <fullName evidence="12">Methylamine utilization protein MauG</fullName>
    </recommendedName>
</protein>
<organism evidence="17 18">
    <name type="scientific">Marinobacter oulmenensis</name>
    <dbReference type="NCBI Taxonomy" id="643747"/>
    <lineage>
        <taxon>Bacteria</taxon>
        <taxon>Pseudomonadati</taxon>
        <taxon>Pseudomonadota</taxon>
        <taxon>Gammaproteobacteria</taxon>
        <taxon>Pseudomonadales</taxon>
        <taxon>Marinobacteraceae</taxon>
        <taxon>Marinobacter</taxon>
    </lineage>
</organism>
<evidence type="ECO:0000256" key="13">
    <source>
        <dbReference type="PIRSR" id="PIRSR000294-1"/>
    </source>
</evidence>
<feature type="binding site" description="axial binding residue" evidence="14">
    <location>
        <position position="102"/>
    </location>
    <ligand>
        <name>heme c</name>
        <dbReference type="ChEBI" id="CHEBI:61717"/>
        <label>1</label>
    </ligand>
    <ligandPart>
        <name>Fe</name>
        <dbReference type="ChEBI" id="CHEBI:18248"/>
    </ligandPart>
</feature>
<evidence type="ECO:0000256" key="14">
    <source>
        <dbReference type="PIRSR" id="PIRSR000294-2"/>
    </source>
</evidence>
<evidence type="ECO:0000256" key="8">
    <source>
        <dbReference type="ARBA" id="ARBA00022982"/>
    </source>
</evidence>
<evidence type="ECO:0000256" key="1">
    <source>
        <dbReference type="ARBA" id="ARBA00004418"/>
    </source>
</evidence>
<keyword evidence="9 17" id="KW-0560">Oxidoreductase</keyword>
<dbReference type="GO" id="GO:0009055">
    <property type="term" value="F:electron transfer activity"/>
    <property type="evidence" value="ECO:0007669"/>
    <property type="project" value="InterPro"/>
</dbReference>
<dbReference type="PANTHER" id="PTHR30600:SF10">
    <property type="entry name" value="BLL6722 PROTEIN"/>
    <property type="match status" value="1"/>
</dbReference>
<evidence type="ECO:0000313" key="17">
    <source>
        <dbReference type="EMBL" id="MBB5322192.1"/>
    </source>
</evidence>
<comment type="subcellular location">
    <subcellularLocation>
        <location evidence="1">Periplasm</location>
    </subcellularLocation>
</comment>
<dbReference type="InterPro" id="IPR036909">
    <property type="entry name" value="Cyt_c-like_dom_sf"/>
</dbReference>
<comment type="caution">
    <text evidence="17">The sequence shown here is derived from an EMBL/GenBank/DDBJ whole genome shotgun (WGS) entry which is preliminary data.</text>
</comment>
<evidence type="ECO:0000256" key="5">
    <source>
        <dbReference type="ARBA" id="ARBA00022723"/>
    </source>
</evidence>
<dbReference type="FunFam" id="1.10.760.10:FF:000019">
    <property type="entry name" value="Di-heme cytochrome C peroxidase"/>
    <property type="match status" value="1"/>
</dbReference>
<dbReference type="PROSITE" id="PS51007">
    <property type="entry name" value="CYTC"/>
    <property type="match status" value="2"/>
</dbReference>
<keyword evidence="17" id="KW-0575">Peroxidase</keyword>
<feature type="domain" description="Cytochrome c" evidence="16">
    <location>
        <begin position="228"/>
        <end position="363"/>
    </location>
</feature>
<name>A0A840UB19_9GAMM</name>
<feature type="binding site" description="covalent" evidence="13">
    <location>
        <position position="243"/>
    </location>
    <ligand>
        <name>heme c</name>
        <dbReference type="ChEBI" id="CHEBI:61717"/>
        <label>2</label>
    </ligand>
</feature>
<keyword evidence="8" id="KW-0249">Electron transport</keyword>
<dbReference type="GO" id="GO:0042597">
    <property type="term" value="C:periplasmic space"/>
    <property type="evidence" value="ECO:0007669"/>
    <property type="project" value="UniProtKB-SubCell"/>
</dbReference>
<evidence type="ECO:0000256" key="7">
    <source>
        <dbReference type="ARBA" id="ARBA00022764"/>
    </source>
</evidence>
<evidence type="ECO:0000259" key="16">
    <source>
        <dbReference type="PROSITE" id="PS51007"/>
    </source>
</evidence>
<evidence type="ECO:0000256" key="4">
    <source>
        <dbReference type="ARBA" id="ARBA00022617"/>
    </source>
</evidence>
<keyword evidence="7" id="KW-0574">Periplasm</keyword>
<dbReference type="GO" id="GO:0046872">
    <property type="term" value="F:metal ion binding"/>
    <property type="evidence" value="ECO:0007669"/>
    <property type="project" value="UniProtKB-KW"/>
</dbReference>
<evidence type="ECO:0000313" key="18">
    <source>
        <dbReference type="Proteomes" id="UP000591735"/>
    </source>
</evidence>
<feature type="chain" id="PRO_5032522553" description="Methylamine utilization protein MauG" evidence="15">
    <location>
        <begin position="28"/>
        <end position="376"/>
    </location>
</feature>
<dbReference type="PIRSF" id="PIRSF000294">
    <property type="entry name" value="Cytochrome-c_peroxidase"/>
    <property type="match status" value="1"/>
</dbReference>
<sequence length="376" mass="41393">MSVSGTSARGKRRVRVLMVLLASSATAASDEGLVETYRSGQASWPPAMVDDGVAYDPLAPLPDEIPFPEDNPYTEARKVLGKQLFFDRRLSRSRQIACASCHDPDLGWADGRKQSIGHNRLEGDMNAPTVVNAAYLEEIFWDGRVASLEAQVVASWTNPREMAAELPAAVGRIQAIAGYQPLFTEAFGDQAVTADRIAAAIATFVRTLRLANTDFDRFMRGDSGALTDQQIRGLHLFRTRARCINCHHGPQLSDGNYHHLGTSFHNVGNFQGRYRVTGEAADVGAFRTPSLRGALSTTPFTHSGMVEDVDMLMALYNMGWWQNAELEDKGNDIPTAQLSPLIQPLDLDEQDIEALKAFLESLDGHMPYMDPPEELE</sequence>
<dbReference type="InterPro" id="IPR051395">
    <property type="entry name" value="Cytochrome_c_Peroxidase/MauG"/>
</dbReference>
<evidence type="ECO:0000256" key="6">
    <source>
        <dbReference type="ARBA" id="ARBA00022729"/>
    </source>
</evidence>
<comment type="PTM">
    <text evidence="13">Binds 2 heme groups per subunit.</text>
</comment>
<evidence type="ECO:0000256" key="9">
    <source>
        <dbReference type="ARBA" id="ARBA00023002"/>
    </source>
</evidence>
<dbReference type="InterPro" id="IPR004852">
    <property type="entry name" value="Di-haem_cyt_c_peroxidsae"/>
</dbReference>
<dbReference type="InterPro" id="IPR009056">
    <property type="entry name" value="Cyt_c-like_dom"/>
</dbReference>
<keyword evidence="5 14" id="KW-0479">Metal-binding</keyword>
<feature type="binding site" description="axial binding residue" evidence="14">
    <location>
        <position position="118"/>
    </location>
    <ligand>
        <name>heme c</name>
        <dbReference type="ChEBI" id="CHEBI:61717"/>
        <label>1</label>
    </ligand>
    <ligandPart>
        <name>Fe</name>
        <dbReference type="ChEBI" id="CHEBI:18248"/>
    </ligandPart>
</feature>
<dbReference type="PANTHER" id="PTHR30600">
    <property type="entry name" value="CYTOCHROME C PEROXIDASE-RELATED"/>
    <property type="match status" value="1"/>
</dbReference>
<dbReference type="GO" id="GO:0004130">
    <property type="term" value="F:cytochrome-c peroxidase activity"/>
    <property type="evidence" value="ECO:0007669"/>
    <property type="project" value="TreeGrafter"/>
</dbReference>
<dbReference type="InterPro" id="IPR026259">
    <property type="entry name" value="MauG/Cytc_peroxidase"/>
</dbReference>
<comment type="pathway">
    <text evidence="2">One-carbon metabolism; methylamine degradation.</text>
</comment>
<evidence type="ECO:0000256" key="15">
    <source>
        <dbReference type="SAM" id="SignalP"/>
    </source>
</evidence>
<proteinExistence type="predicted"/>
<feature type="binding site" description="covalent" evidence="13">
    <location>
        <position position="98"/>
    </location>
    <ligand>
        <name>heme c</name>
        <dbReference type="ChEBI" id="CHEBI:61717"/>
        <label>1</label>
    </ligand>
</feature>
<evidence type="ECO:0000256" key="3">
    <source>
        <dbReference type="ARBA" id="ARBA00022448"/>
    </source>
</evidence>
<evidence type="ECO:0000256" key="12">
    <source>
        <dbReference type="ARBA" id="ARBA00073576"/>
    </source>
</evidence>
<keyword evidence="3" id="KW-0813">Transport</keyword>
<evidence type="ECO:0000256" key="2">
    <source>
        <dbReference type="ARBA" id="ARBA00004856"/>
    </source>
</evidence>
<dbReference type="Gene3D" id="1.10.760.10">
    <property type="entry name" value="Cytochrome c-like domain"/>
    <property type="match status" value="2"/>
</dbReference>
<feature type="domain" description="Cytochrome c" evidence="16">
    <location>
        <begin position="76"/>
        <end position="177"/>
    </location>
</feature>
<feature type="signal peptide" evidence="15">
    <location>
        <begin position="1"/>
        <end position="27"/>
    </location>
</feature>
<feature type="binding site" description="axial binding residue" evidence="14">
    <location>
        <position position="247"/>
    </location>
    <ligand>
        <name>heme c</name>
        <dbReference type="ChEBI" id="CHEBI:61717"/>
        <label>2</label>
    </ligand>
    <ligandPart>
        <name>Fe</name>
        <dbReference type="ChEBI" id="CHEBI:18248"/>
    </ligandPart>
</feature>
<dbReference type="GO" id="GO:0020037">
    <property type="term" value="F:heme binding"/>
    <property type="evidence" value="ECO:0007669"/>
    <property type="project" value="InterPro"/>
</dbReference>
<comment type="cofactor">
    <cofactor evidence="13">
        <name>heme</name>
        <dbReference type="ChEBI" id="CHEBI:30413"/>
    </cofactor>
    <text evidence="13">Binds 2 heme groups.</text>
</comment>
<feature type="binding site" description="covalent" evidence="13">
    <location>
        <position position="101"/>
    </location>
    <ligand>
        <name>heme c</name>
        <dbReference type="ChEBI" id="CHEBI:61717"/>
        <label>1</label>
    </ligand>
</feature>
<keyword evidence="18" id="KW-1185">Reference proteome</keyword>
<dbReference type="Proteomes" id="UP000591735">
    <property type="component" value="Unassembled WGS sequence"/>
</dbReference>
<dbReference type="AlphaFoldDB" id="A0A840UB19"/>
<evidence type="ECO:0000256" key="11">
    <source>
        <dbReference type="ARBA" id="ARBA00058991"/>
    </source>
</evidence>
<keyword evidence="6 15" id="KW-0732">Signal</keyword>
<gene>
    <name evidence="17" type="ORF">HNR38_002687</name>
</gene>
<keyword evidence="4 13" id="KW-0349">Heme</keyword>
<accession>A0A840UB19</accession>
<dbReference type="RefSeq" id="WP_221275820.1">
    <property type="nucleotide sequence ID" value="NZ_JACHFE010000007.1"/>
</dbReference>
<reference evidence="17 18" key="1">
    <citation type="submission" date="2020-08" db="EMBL/GenBank/DDBJ databases">
        <title>Genomic Encyclopedia of Type Strains, Phase IV (KMG-IV): sequencing the most valuable type-strain genomes for metagenomic binning, comparative biology and taxonomic classification.</title>
        <authorList>
            <person name="Goeker M."/>
        </authorList>
    </citation>
    <scope>NUCLEOTIDE SEQUENCE [LARGE SCALE GENOMIC DNA]</scope>
    <source>
        <strain evidence="17 18">DSM 22359</strain>
    </source>
</reference>